<evidence type="ECO:0000256" key="11">
    <source>
        <dbReference type="SAM" id="MobiDB-lite"/>
    </source>
</evidence>
<dbReference type="InterPro" id="IPR050428">
    <property type="entry name" value="TCS_sensor_his_kinase"/>
</dbReference>
<dbReference type="PANTHER" id="PTHR45436:SF5">
    <property type="entry name" value="SENSOR HISTIDINE KINASE TRCS"/>
    <property type="match status" value="1"/>
</dbReference>
<keyword evidence="4" id="KW-0597">Phosphoprotein</keyword>
<feature type="transmembrane region" description="Helical" evidence="12">
    <location>
        <begin position="63"/>
        <end position="82"/>
    </location>
</feature>
<feature type="domain" description="Histidine kinase" evidence="13">
    <location>
        <begin position="298"/>
        <end position="499"/>
    </location>
</feature>
<sequence>MDLDTASTTPKTPLAPTEDSADGDVASAGVASSESAASEPVSPSEAEESIEAIRTQGSLARRMALIAAGWIAVLLLGGGLALDRTLTNLVQGNFDDQLEYVQTALIASAEIQAGGEVYLYSQLGDQRFFEPNSGVYWQISGPGEEPLPSRSLWDRSLEVQGDHFDSEPHFYDSDQFRNEPLRIVERTVILPGSDTRWTFAVASATGELDAQLSRIRSILVWSFAVLGMGLFLMALLQIRYGLSPLRRVRAAIQKLRTTGDNRITEPLPTEVQPLVQELNMLLEHSEKQAEEARRHAGNLAHALKTPLTVLTNAATAQDPKLASHVFRETKVMQRHVDHHLARARAVGRRATGLSRASVWPSAESVLRAVTRIYENTRFDLDGKRDAQVAIERQDLDEILGNLIDNAAKYGGGSVFVTIDAEPDSEQCVIWIEDDGAGIPANKREDIFARGARLDTGKPGTGLGLAIVRDVANIYGGDVELGESEDLGGLLVRLSLPRAA</sequence>
<dbReference type="InterPro" id="IPR003594">
    <property type="entry name" value="HATPase_dom"/>
</dbReference>
<dbReference type="PRINTS" id="PR00344">
    <property type="entry name" value="BCTRLSENSOR"/>
</dbReference>
<evidence type="ECO:0000256" key="6">
    <source>
        <dbReference type="ARBA" id="ARBA00022692"/>
    </source>
</evidence>
<proteinExistence type="predicted"/>
<dbReference type="PROSITE" id="PS50109">
    <property type="entry name" value="HIS_KIN"/>
    <property type="match status" value="1"/>
</dbReference>
<comment type="catalytic activity">
    <reaction evidence="1">
        <text>ATP + protein L-histidine = ADP + protein N-phospho-L-histidine.</text>
        <dbReference type="EC" id="2.7.13.3"/>
    </reaction>
</comment>
<dbReference type="EC" id="2.7.13.3" evidence="3"/>
<dbReference type="InterPro" id="IPR004358">
    <property type="entry name" value="Sig_transdc_His_kin-like_C"/>
</dbReference>
<evidence type="ECO:0000256" key="4">
    <source>
        <dbReference type="ARBA" id="ARBA00022553"/>
    </source>
</evidence>
<dbReference type="Pfam" id="PF08521">
    <property type="entry name" value="2CSK_N"/>
    <property type="match status" value="1"/>
</dbReference>
<evidence type="ECO:0000256" key="12">
    <source>
        <dbReference type="SAM" id="Phobius"/>
    </source>
</evidence>
<dbReference type="GO" id="GO:0005886">
    <property type="term" value="C:plasma membrane"/>
    <property type="evidence" value="ECO:0007669"/>
    <property type="project" value="TreeGrafter"/>
</dbReference>
<name>A0A1Y6FH67_9SPHN</name>
<dbReference type="SUPFAM" id="SSF47384">
    <property type="entry name" value="Homodimeric domain of signal transducing histidine kinase"/>
    <property type="match status" value="1"/>
</dbReference>
<feature type="compositionally biased region" description="Low complexity" evidence="11">
    <location>
        <begin position="23"/>
        <end position="44"/>
    </location>
</feature>
<dbReference type="PANTHER" id="PTHR45436">
    <property type="entry name" value="SENSOR HISTIDINE KINASE YKOH"/>
    <property type="match status" value="1"/>
</dbReference>
<comment type="subcellular location">
    <subcellularLocation>
        <location evidence="2">Membrane</location>
    </subcellularLocation>
</comment>
<evidence type="ECO:0000256" key="9">
    <source>
        <dbReference type="ARBA" id="ARBA00023012"/>
    </source>
</evidence>
<evidence type="ECO:0000256" key="8">
    <source>
        <dbReference type="ARBA" id="ARBA00022989"/>
    </source>
</evidence>
<evidence type="ECO:0000256" key="2">
    <source>
        <dbReference type="ARBA" id="ARBA00004370"/>
    </source>
</evidence>
<dbReference type="Gene3D" id="3.30.565.10">
    <property type="entry name" value="Histidine kinase-like ATPase, C-terminal domain"/>
    <property type="match status" value="1"/>
</dbReference>
<feature type="transmembrane region" description="Helical" evidence="12">
    <location>
        <begin position="218"/>
        <end position="238"/>
    </location>
</feature>
<evidence type="ECO:0000256" key="5">
    <source>
        <dbReference type="ARBA" id="ARBA00022679"/>
    </source>
</evidence>
<keyword evidence="8 12" id="KW-1133">Transmembrane helix</keyword>
<dbReference type="Gene3D" id="1.10.287.130">
    <property type="match status" value="1"/>
</dbReference>
<keyword evidence="10 12" id="KW-0472">Membrane</keyword>
<keyword evidence="7 15" id="KW-0418">Kinase</keyword>
<evidence type="ECO:0000313" key="16">
    <source>
        <dbReference type="Proteomes" id="UP000194420"/>
    </source>
</evidence>
<feature type="compositionally biased region" description="Polar residues" evidence="11">
    <location>
        <begin position="1"/>
        <end position="11"/>
    </location>
</feature>
<dbReference type="GO" id="GO:0000155">
    <property type="term" value="F:phosphorelay sensor kinase activity"/>
    <property type="evidence" value="ECO:0007669"/>
    <property type="project" value="InterPro"/>
</dbReference>
<dbReference type="InterPro" id="IPR036890">
    <property type="entry name" value="HATPase_C_sf"/>
</dbReference>
<dbReference type="InterPro" id="IPR036097">
    <property type="entry name" value="HisK_dim/P_sf"/>
</dbReference>
<dbReference type="Pfam" id="PF02518">
    <property type="entry name" value="HATPase_c"/>
    <property type="match status" value="1"/>
</dbReference>
<accession>A0A1Y6FH67</accession>
<dbReference type="InterPro" id="IPR003660">
    <property type="entry name" value="HAMP_dom"/>
</dbReference>
<evidence type="ECO:0000256" key="10">
    <source>
        <dbReference type="ARBA" id="ARBA00023136"/>
    </source>
</evidence>
<dbReference type="InterPro" id="IPR013727">
    <property type="entry name" value="2CSK_N"/>
</dbReference>
<evidence type="ECO:0000259" key="14">
    <source>
        <dbReference type="PROSITE" id="PS50885"/>
    </source>
</evidence>
<dbReference type="InterPro" id="IPR005467">
    <property type="entry name" value="His_kinase_dom"/>
</dbReference>
<keyword evidence="9" id="KW-0902">Two-component regulatory system</keyword>
<dbReference type="AlphaFoldDB" id="A0A1Y6FH67"/>
<protein>
    <recommendedName>
        <fullName evidence="3">histidine kinase</fullName>
        <ecNumber evidence="3">2.7.13.3</ecNumber>
    </recommendedName>
</protein>
<keyword evidence="16" id="KW-1185">Reference proteome</keyword>
<evidence type="ECO:0000256" key="3">
    <source>
        <dbReference type="ARBA" id="ARBA00012438"/>
    </source>
</evidence>
<dbReference type="SMART" id="SM00387">
    <property type="entry name" value="HATPase_c"/>
    <property type="match status" value="1"/>
</dbReference>
<gene>
    <name evidence="15" type="ORF">SAMN06297468_2302</name>
</gene>
<evidence type="ECO:0000256" key="7">
    <source>
        <dbReference type="ARBA" id="ARBA00022777"/>
    </source>
</evidence>
<keyword evidence="5" id="KW-0808">Transferase</keyword>
<evidence type="ECO:0000259" key="13">
    <source>
        <dbReference type="PROSITE" id="PS50109"/>
    </source>
</evidence>
<dbReference type="Proteomes" id="UP000194420">
    <property type="component" value="Unassembled WGS sequence"/>
</dbReference>
<feature type="region of interest" description="Disordered" evidence="11">
    <location>
        <begin position="1"/>
        <end position="49"/>
    </location>
</feature>
<dbReference type="PROSITE" id="PS50885">
    <property type="entry name" value="HAMP"/>
    <property type="match status" value="1"/>
</dbReference>
<organism evidence="15 16">
    <name type="scientific">Altererythrobacter xiamenensis</name>
    <dbReference type="NCBI Taxonomy" id="1316679"/>
    <lineage>
        <taxon>Bacteria</taxon>
        <taxon>Pseudomonadati</taxon>
        <taxon>Pseudomonadota</taxon>
        <taxon>Alphaproteobacteria</taxon>
        <taxon>Sphingomonadales</taxon>
        <taxon>Erythrobacteraceae</taxon>
        <taxon>Altererythrobacter</taxon>
    </lineage>
</organism>
<dbReference type="SUPFAM" id="SSF55874">
    <property type="entry name" value="ATPase domain of HSP90 chaperone/DNA topoisomerase II/histidine kinase"/>
    <property type="match status" value="1"/>
</dbReference>
<evidence type="ECO:0000313" key="15">
    <source>
        <dbReference type="EMBL" id="SMQ73736.1"/>
    </source>
</evidence>
<evidence type="ECO:0000256" key="1">
    <source>
        <dbReference type="ARBA" id="ARBA00000085"/>
    </source>
</evidence>
<reference evidence="16" key="1">
    <citation type="submission" date="2017-04" db="EMBL/GenBank/DDBJ databases">
        <authorList>
            <person name="Varghese N."/>
            <person name="Submissions S."/>
        </authorList>
    </citation>
    <scope>NUCLEOTIDE SEQUENCE [LARGE SCALE GENOMIC DNA]</scope>
</reference>
<dbReference type="EMBL" id="FXWG01000003">
    <property type="protein sequence ID" value="SMQ73736.1"/>
    <property type="molecule type" value="Genomic_DNA"/>
</dbReference>
<keyword evidence="6 12" id="KW-0812">Transmembrane</keyword>
<feature type="domain" description="HAMP" evidence="14">
    <location>
        <begin position="239"/>
        <end position="290"/>
    </location>
</feature>